<accession>A0ABZ0QMA3</accession>
<dbReference type="RefSeq" id="WP_135225636.1">
    <property type="nucleotide sequence ID" value="NZ_CP132508.1"/>
</dbReference>
<dbReference type="Proteomes" id="UP001304683">
    <property type="component" value="Chromosome"/>
</dbReference>
<proteinExistence type="predicted"/>
<evidence type="ECO:0000313" key="2">
    <source>
        <dbReference type="Proteomes" id="UP001304683"/>
    </source>
</evidence>
<dbReference type="EMBL" id="CP132508">
    <property type="protein sequence ID" value="WPD18173.1"/>
    <property type="molecule type" value="Genomic_DNA"/>
</dbReference>
<organism evidence="1 2">
    <name type="scientific">Thermaerobacter composti</name>
    <dbReference type="NCBI Taxonomy" id="554949"/>
    <lineage>
        <taxon>Bacteria</taxon>
        <taxon>Bacillati</taxon>
        <taxon>Bacillota</taxon>
        <taxon>Clostridia</taxon>
        <taxon>Eubacteriales</taxon>
        <taxon>Clostridiales Family XVII. Incertae Sedis</taxon>
        <taxon>Thermaerobacter</taxon>
    </lineage>
</organism>
<reference evidence="1 2" key="1">
    <citation type="submission" date="2023-08" db="EMBL/GenBank/DDBJ databases">
        <title>Genome sequence of Thermaerobacter compostii strain Ins1, a spore-forming filamentous bacterium isolated from a deep geothermal reservoir.</title>
        <authorList>
            <person name="Bregnard D."/>
            <person name="Gonzalez D."/>
            <person name="Junier P."/>
        </authorList>
    </citation>
    <scope>NUCLEOTIDE SEQUENCE [LARGE SCALE GENOMIC DNA]</scope>
    <source>
        <strain evidence="1 2">Ins1</strain>
    </source>
</reference>
<sequence>MEPQEVQLSHPARDPASATVVAEVRRVAPDVSALGDRLRFTGDLVARIEPFTRPGRVEIYHCPEGWLLYCYDSAKDNWACAGPTLEQMIGRLEEESLAHLVRAGLERSGHLAPR</sequence>
<keyword evidence="2" id="KW-1185">Reference proteome</keyword>
<protein>
    <submittedName>
        <fullName evidence="1">Uncharacterized protein</fullName>
    </submittedName>
</protein>
<evidence type="ECO:0000313" key="1">
    <source>
        <dbReference type="EMBL" id="WPD18173.1"/>
    </source>
</evidence>
<name>A0ABZ0QMA3_9FIRM</name>
<gene>
    <name evidence="1" type="ORF">Q5761_07180</name>
</gene>